<accession>A0A382K8W8</accession>
<dbReference type="Pfam" id="PF13860">
    <property type="entry name" value="FlgD_ig"/>
    <property type="match status" value="1"/>
</dbReference>
<dbReference type="Gene3D" id="2.30.30.910">
    <property type="match status" value="1"/>
</dbReference>
<gene>
    <name evidence="2" type="ORF">METZ01_LOCUS273774</name>
</gene>
<protein>
    <recommendedName>
        <fullName evidence="1">FlgD/Vpr Ig-like domain-containing protein</fullName>
    </recommendedName>
</protein>
<evidence type="ECO:0000259" key="1">
    <source>
        <dbReference type="Pfam" id="PF13860"/>
    </source>
</evidence>
<feature type="domain" description="FlgD/Vpr Ig-like" evidence="1">
    <location>
        <begin position="49"/>
        <end position="119"/>
    </location>
</feature>
<dbReference type="Gene3D" id="2.60.40.4070">
    <property type="match status" value="1"/>
</dbReference>
<reference evidence="2" key="1">
    <citation type="submission" date="2018-05" db="EMBL/GenBank/DDBJ databases">
        <authorList>
            <person name="Lanie J.A."/>
            <person name="Ng W.-L."/>
            <person name="Kazmierczak K.M."/>
            <person name="Andrzejewski T.M."/>
            <person name="Davidsen T.M."/>
            <person name="Wayne K.J."/>
            <person name="Tettelin H."/>
            <person name="Glass J.I."/>
            <person name="Rusch D."/>
            <person name="Podicherti R."/>
            <person name="Tsui H.-C.T."/>
            <person name="Winkler M.E."/>
        </authorList>
    </citation>
    <scope>NUCLEOTIDE SEQUENCE</scope>
</reference>
<organism evidence="2">
    <name type="scientific">marine metagenome</name>
    <dbReference type="NCBI Taxonomy" id="408172"/>
    <lineage>
        <taxon>unclassified sequences</taxon>
        <taxon>metagenomes</taxon>
        <taxon>ecological metagenomes</taxon>
    </lineage>
</organism>
<dbReference type="AlphaFoldDB" id="A0A382K8W8"/>
<proteinExistence type="predicted"/>
<sequence length="165" mass="17802">SSLEQLQNMNQSLEKGLGSEGQLQDAFRNSMATSLVGRTVEIPTIEVEWEGEGRTRIAYRIDDGASTAQLRILDARGQLVRQFDLDPSRGQGAIEWDGKSRVDTEVPTGAYRVLVLAKDAAGGAVKADALRPVTVDAVRFDRDGATIWADGQALSLDDLSGVLND</sequence>
<evidence type="ECO:0000313" key="2">
    <source>
        <dbReference type="EMBL" id="SVC20920.1"/>
    </source>
</evidence>
<dbReference type="EMBL" id="UINC01079172">
    <property type="protein sequence ID" value="SVC20920.1"/>
    <property type="molecule type" value="Genomic_DNA"/>
</dbReference>
<feature type="non-terminal residue" evidence="2">
    <location>
        <position position="1"/>
    </location>
</feature>
<dbReference type="InterPro" id="IPR025965">
    <property type="entry name" value="FlgD/Vpr_Ig-like"/>
</dbReference>
<name>A0A382K8W8_9ZZZZ</name>